<dbReference type="RefSeq" id="WP_013758341.1">
    <property type="nucleotide sequence ID" value="NC_015500.1"/>
</dbReference>
<evidence type="ECO:0000256" key="5">
    <source>
        <dbReference type="ARBA" id="ARBA00022679"/>
    </source>
</evidence>
<dbReference type="EC" id="2.7.7.7" evidence="15"/>
<feature type="binding site" evidence="15">
    <location>
        <position position="104"/>
    </location>
    <ligand>
        <name>Mg(2+)</name>
        <dbReference type="ChEBI" id="CHEBI:18420"/>
    </ligand>
</feature>
<feature type="site" description="Substrate discrimination" evidence="15">
    <location>
        <position position="13"/>
    </location>
</feature>
<keyword evidence="10 15" id="KW-0460">Magnesium</keyword>
<dbReference type="Gene3D" id="3.30.70.270">
    <property type="match status" value="1"/>
</dbReference>
<dbReference type="InterPro" id="IPR043502">
    <property type="entry name" value="DNA/RNA_pol_sf"/>
</dbReference>
<dbReference type="eggNOG" id="COG0389">
    <property type="taxonomic scope" value="Bacteria"/>
</dbReference>
<dbReference type="GO" id="GO:0000287">
    <property type="term" value="F:magnesium ion binding"/>
    <property type="evidence" value="ECO:0007669"/>
    <property type="project" value="UniProtKB-UniRule"/>
</dbReference>
<comment type="catalytic activity">
    <reaction evidence="14 15">
        <text>DNA(n) + a 2'-deoxyribonucleoside 5'-triphosphate = DNA(n+1) + diphosphate</text>
        <dbReference type="Rhea" id="RHEA:22508"/>
        <dbReference type="Rhea" id="RHEA-COMP:17339"/>
        <dbReference type="Rhea" id="RHEA-COMP:17340"/>
        <dbReference type="ChEBI" id="CHEBI:33019"/>
        <dbReference type="ChEBI" id="CHEBI:61560"/>
        <dbReference type="ChEBI" id="CHEBI:173112"/>
        <dbReference type="EC" id="2.7.7.7"/>
    </reaction>
</comment>
<keyword evidence="3 15" id="KW-0515">Mutator protein</keyword>
<dbReference type="InterPro" id="IPR043128">
    <property type="entry name" value="Rev_trsase/Diguanyl_cyclase"/>
</dbReference>
<dbReference type="Pfam" id="PF11799">
    <property type="entry name" value="IMS_C"/>
    <property type="match status" value="1"/>
</dbReference>
<gene>
    <name evidence="15" type="primary">dinB</name>
    <name evidence="17" type="ordered locus">Trebr_1206</name>
</gene>
<protein>
    <recommendedName>
        <fullName evidence="15">DNA polymerase IV</fullName>
        <shortName evidence="15">Pol IV</shortName>
        <ecNumber evidence="15">2.7.7.7</ecNumber>
    </recommendedName>
</protein>
<dbReference type="SUPFAM" id="SSF56672">
    <property type="entry name" value="DNA/RNA polymerases"/>
    <property type="match status" value="1"/>
</dbReference>
<dbReference type="GO" id="GO:0005829">
    <property type="term" value="C:cytosol"/>
    <property type="evidence" value="ECO:0007669"/>
    <property type="project" value="TreeGrafter"/>
</dbReference>
<feature type="domain" description="UmuC" evidence="16">
    <location>
        <begin position="4"/>
        <end position="186"/>
    </location>
</feature>
<evidence type="ECO:0000256" key="11">
    <source>
        <dbReference type="ARBA" id="ARBA00022932"/>
    </source>
</evidence>
<keyword evidence="5 15" id="KW-0808">Transferase</keyword>
<dbReference type="PANTHER" id="PTHR11076:SF33">
    <property type="entry name" value="DNA POLYMERASE KAPPA"/>
    <property type="match status" value="1"/>
</dbReference>
<dbReference type="Proteomes" id="UP000006546">
    <property type="component" value="Chromosome"/>
</dbReference>
<dbReference type="GO" id="GO:0006281">
    <property type="term" value="P:DNA repair"/>
    <property type="evidence" value="ECO:0007669"/>
    <property type="project" value="UniProtKB-UniRule"/>
</dbReference>
<comment type="cofactor">
    <cofactor evidence="15">
        <name>Mg(2+)</name>
        <dbReference type="ChEBI" id="CHEBI:18420"/>
    </cofactor>
    <text evidence="15">Binds 2 magnesium ions per subunit.</text>
</comment>
<evidence type="ECO:0000256" key="2">
    <source>
        <dbReference type="ARBA" id="ARBA00010945"/>
    </source>
</evidence>
<dbReference type="Gene3D" id="3.30.1490.100">
    <property type="entry name" value="DNA polymerase, Y-family, little finger domain"/>
    <property type="match status" value="1"/>
</dbReference>
<dbReference type="STRING" id="906968.Trebr_1206"/>
<dbReference type="PANTHER" id="PTHR11076">
    <property type="entry name" value="DNA REPAIR POLYMERASE UMUC / TRANSFERASE FAMILY MEMBER"/>
    <property type="match status" value="1"/>
</dbReference>
<dbReference type="PROSITE" id="PS50173">
    <property type="entry name" value="UMUC"/>
    <property type="match status" value="1"/>
</dbReference>
<dbReference type="CDD" id="cd03586">
    <property type="entry name" value="PolY_Pol_IV_kappa"/>
    <property type="match status" value="1"/>
</dbReference>
<dbReference type="GO" id="GO:0003887">
    <property type="term" value="F:DNA-directed DNA polymerase activity"/>
    <property type="evidence" value="ECO:0007669"/>
    <property type="project" value="UniProtKB-UniRule"/>
</dbReference>
<keyword evidence="13 15" id="KW-0234">DNA repair</keyword>
<evidence type="ECO:0000256" key="15">
    <source>
        <dbReference type="HAMAP-Rule" id="MF_01113"/>
    </source>
</evidence>
<keyword evidence="7 15" id="KW-0235">DNA replication</keyword>
<evidence type="ECO:0000256" key="8">
    <source>
        <dbReference type="ARBA" id="ARBA00022723"/>
    </source>
</evidence>
<comment type="subunit">
    <text evidence="15">Monomer.</text>
</comment>
<evidence type="ECO:0000256" key="1">
    <source>
        <dbReference type="ARBA" id="ARBA00004496"/>
    </source>
</evidence>
<keyword evidence="11 15" id="KW-0239">DNA-directed DNA polymerase</keyword>
<dbReference type="InterPro" id="IPR050116">
    <property type="entry name" value="DNA_polymerase-Y"/>
</dbReference>
<feature type="active site" evidence="15">
    <location>
        <position position="105"/>
    </location>
</feature>
<name>F4LLH0_TREBD</name>
<dbReference type="InterPro" id="IPR036775">
    <property type="entry name" value="DNA_pol_Y-fam_lit_finger_sf"/>
</dbReference>
<dbReference type="InterPro" id="IPR001126">
    <property type="entry name" value="UmuC"/>
</dbReference>
<dbReference type="InterPro" id="IPR017961">
    <property type="entry name" value="DNA_pol_Y-fam_little_finger"/>
</dbReference>
<evidence type="ECO:0000313" key="18">
    <source>
        <dbReference type="Proteomes" id="UP000006546"/>
    </source>
</evidence>
<dbReference type="InterPro" id="IPR022880">
    <property type="entry name" value="DNApol_IV"/>
</dbReference>
<keyword evidence="4 15" id="KW-0963">Cytoplasm</keyword>
<evidence type="ECO:0000259" key="16">
    <source>
        <dbReference type="PROSITE" id="PS50173"/>
    </source>
</evidence>
<dbReference type="HOGENOM" id="CLU_233830_0_0_12"/>
<reference evidence="18" key="1">
    <citation type="submission" date="2011-04" db="EMBL/GenBank/DDBJ databases">
        <title>The complete genome of Treponema brennaborense DSM 12168.</title>
        <authorList>
            <person name="Lucas S."/>
            <person name="Han J."/>
            <person name="Lapidus A."/>
            <person name="Bruce D."/>
            <person name="Goodwin L."/>
            <person name="Pitluck S."/>
            <person name="Peters L."/>
            <person name="Kyrpides N."/>
            <person name="Mavromatis K."/>
            <person name="Ivanova N."/>
            <person name="Mikhailova N."/>
            <person name="Pagani I."/>
            <person name="Teshima H."/>
            <person name="Detter J.C."/>
            <person name="Tapia R."/>
            <person name="Han C."/>
            <person name="Land M."/>
            <person name="Hauser L."/>
            <person name="Markowitz V."/>
            <person name="Cheng J.-F."/>
            <person name="Hugenholtz P."/>
            <person name="Woyke T."/>
            <person name="Wu D."/>
            <person name="Gronow S."/>
            <person name="Wellnitz S."/>
            <person name="Brambilla E."/>
            <person name="Klenk H.-P."/>
            <person name="Eisen J.A."/>
        </authorList>
    </citation>
    <scope>NUCLEOTIDE SEQUENCE [LARGE SCALE GENOMIC DNA]</scope>
    <source>
        <strain evidence="18">DSM 12168 / CIP 105900 / DD5/3</strain>
    </source>
</reference>
<evidence type="ECO:0000256" key="13">
    <source>
        <dbReference type="ARBA" id="ARBA00023204"/>
    </source>
</evidence>
<keyword evidence="9 15" id="KW-0227">DNA damage</keyword>
<comment type="similarity">
    <text evidence="2 15">Belongs to the DNA polymerase type-Y family.</text>
</comment>
<dbReference type="Pfam" id="PF00817">
    <property type="entry name" value="IMS"/>
    <property type="match status" value="1"/>
</dbReference>
<dbReference type="SUPFAM" id="SSF100879">
    <property type="entry name" value="Lesion bypass DNA polymerase (Y-family), little finger domain"/>
    <property type="match status" value="1"/>
</dbReference>
<dbReference type="Gene3D" id="3.40.1170.60">
    <property type="match status" value="1"/>
</dbReference>
<evidence type="ECO:0000256" key="14">
    <source>
        <dbReference type="ARBA" id="ARBA00049244"/>
    </source>
</evidence>
<evidence type="ECO:0000256" key="3">
    <source>
        <dbReference type="ARBA" id="ARBA00022457"/>
    </source>
</evidence>
<evidence type="ECO:0000256" key="7">
    <source>
        <dbReference type="ARBA" id="ARBA00022705"/>
    </source>
</evidence>
<dbReference type="KEGG" id="tbe:Trebr_1206"/>
<dbReference type="GO" id="GO:0003684">
    <property type="term" value="F:damaged DNA binding"/>
    <property type="evidence" value="ECO:0007669"/>
    <property type="project" value="InterPro"/>
</dbReference>
<keyword evidence="6 15" id="KW-0548">Nucleotidyltransferase</keyword>
<dbReference type="HAMAP" id="MF_01113">
    <property type="entry name" value="DNApol_IV"/>
    <property type="match status" value="1"/>
</dbReference>
<dbReference type="InterPro" id="IPR024728">
    <property type="entry name" value="PolY_HhH_motif"/>
</dbReference>
<evidence type="ECO:0000256" key="4">
    <source>
        <dbReference type="ARBA" id="ARBA00022490"/>
    </source>
</evidence>
<dbReference type="GO" id="GO:0006261">
    <property type="term" value="P:DNA-templated DNA replication"/>
    <property type="evidence" value="ECO:0007669"/>
    <property type="project" value="UniProtKB-UniRule"/>
</dbReference>
<keyword evidence="18" id="KW-1185">Reference proteome</keyword>
<sequence length="2005" mass="212538">MNMFLHVDLDAFFASVEQLDNPELKGKPVIVGGLPGSKRGVVSTCSYEARSYGVHSAMPVEQAYRLCPQGIYLRPRMKRYHEKSAEVMAVFTEFSPDVQQMSVDEAFVDLSGTERLFGPPERTALTLKRTVFERTGLTVSIGLAANKYVAKIASGLSKPDGFFYVKPGTEAGFMQSLPLKKVWGIGSKTLARLNAAGFFTVYDVCSASLPLLTGIFGQAGGQFLQKAVRGEAAETFGEETKSRSISAENTYPFDLTDRYVIGTALMDLAQTVMFRLLKEGWVSRTVCVKIRYDDFTTRTVQETSERFISSADDLYERASQLFARKYQTNSGVRLLGIGAMNLEPATLPQQQELFDFGEGKKRTVEKAILSIQEKNPDIPIKKARLFKKTLILLLGTLLTAAGIGTPVQAGAQETAVQAAGAAGITLVPVPPLPAEAPVSLFNYTVADSADDFFAEGYWESTVSGSASATFGFGNPLKVTFGTPVFSQKVDLSLWFMLNETWYFEAVFADGFEKNTVAAGYTGSGLLKEVRLANRNVVFPQTYPADDVQRGIGGGENQAPGVSFSFQGNKWQADAVIRYDMLAAREKTYSGLNEVADSSVSLAAWKRTSQFVLPSDQTAAAVADVFLEAADGAYRAPDGRTYRKLTSSEYLLYPATAQLALLVKNGLLSADGDIPAVAVSFNSEAAKAQAEALLGNYGTPKTAVSQAVLGSGFLGNVQLFFGSAYDADAERVQPKVASYSFAGKSGTGTEGFFTDLSAGTESAVSVLLLQHPAGFSPFSAAYRYDAGKTAPETATVVSASTGAASTAYAAQISEDTSAYGGTSYTAELYRIRNASARDADALRPEIRFPAADEHPEYYLLPSESQPSPSYDDGDPVLKLRTFTQSSRYEIGTKAVPGTVRVYKNGILDGGAGYDGETGTVTLSSPAGDFDTVRIVWYEENGDDKTGTVSAAAGFSYRPTDALEAAASVTVRWPYSRDVRFADESKQLPGFAAAAGRIAYENGELSVRNTAAVSIETDNASGTYRILGMDDSVPSVTALTKKAASFPADGIIPVLTAASGAPVLTEANKTSAADQEGLRDAAITGYAAVCEYDFTAANQWIARNVDLGSAASQLASAQRFSIKLKDTGATADRYDVYLQLGVNADAASEFDGSAVPSWKISGTTMIDGGTNVITAFVPGTAAAADGWQTVTVALTDSDRARLSVHHDARIVIVARAAAAAAAAGAGTLLAGPYETVSPSFAAQAPDGMETYVSQRKETVSGTESFNSGTVNSVQSFQWKTDSAQTDTAQAAFTRYVAETDISKYRTLNLFMKYTPGSDVSAPDGTLVELVLDRPADGGGTPEEALRITLGAEALDALRGGWQPVSVDLHTGEVSVGGAILTSGTSRRGSCDVPVRFTVFITVPQASAEKWDELLIDELYLKDIPPDVAFTDTAEFSWKREGVLLQAGSVPILSDAALSASGTVSVSFPAEYPERLRSNFSGKIDGSAQFVGVNAAFDAAGNSSRQNVLTAAGHSFTGSADSPVFKYLPFSETYRFDAAAGTVKKRNSLAVTLKPLHIPAEITAQAEASASAALLTQKIGGTAAFTVPLGSSASYAVSAAASAAQNIQSAALSGGTQALVDTGSYAAGWIDSTAFAFSAGDGSASYRKITLDTAQSVPLPFASFTPTLNAAITGTYKTAAETSFTDETTVEWLFPFKPGAHTVSLSWKKTTGSTAASAYGGNYRADAVNLTRALDANKRLLVVPPFYDLYSGTLADIVRNCADAGNAESAAYATSYGVSWKRPFSGTFADFYLPSNVSASFGREIKTAENDADVYVLKAGTGFTSFNNFGAYSKLRRFDWYEQDEYLFSATAAVQIPRDAPEAFAVKLASYLQINLYFTSGATLKTGAEIQFEKDSLLTGKVTAVWQRQGKMSPLTAAIALFVPESSLPPLVLTRSDSINVSVQHTQTESDTALTCKTAAEHKIDVRVGTYFSVVATLGGSVSYGGSTKSGKLITLGVTAGLGGKVTF</sequence>
<evidence type="ECO:0000256" key="6">
    <source>
        <dbReference type="ARBA" id="ARBA00022695"/>
    </source>
</evidence>
<evidence type="ECO:0000256" key="12">
    <source>
        <dbReference type="ARBA" id="ARBA00023125"/>
    </source>
</evidence>
<comment type="function">
    <text evidence="15">Poorly processive, error-prone DNA polymerase involved in untargeted mutagenesis. Copies undamaged DNA at stalled replication forks, which arise in vivo from mismatched or misaligned primer ends. These misaligned primers can be extended by PolIV. Exhibits no 3'-5' exonuclease (proofreading) activity. May be involved in translesional synthesis, in conjunction with the beta clamp from PolIII.</text>
</comment>
<keyword evidence="12 15" id="KW-0238">DNA-binding</keyword>
<evidence type="ECO:0000256" key="10">
    <source>
        <dbReference type="ARBA" id="ARBA00022842"/>
    </source>
</evidence>
<dbReference type="FunFam" id="3.40.1170.60:FF:000001">
    <property type="entry name" value="DNA polymerase IV"/>
    <property type="match status" value="1"/>
</dbReference>
<dbReference type="EMBL" id="CP002696">
    <property type="protein sequence ID" value="AEE16634.1"/>
    <property type="molecule type" value="Genomic_DNA"/>
</dbReference>
<dbReference type="Gene3D" id="1.10.150.20">
    <property type="entry name" value="5' to 3' exonuclease, C-terminal subdomain"/>
    <property type="match status" value="1"/>
</dbReference>
<dbReference type="OrthoDB" id="9808813at2"/>
<dbReference type="Pfam" id="PF11798">
    <property type="entry name" value="IMS_HHH"/>
    <property type="match status" value="1"/>
</dbReference>
<dbReference type="GO" id="GO:0042276">
    <property type="term" value="P:error-prone translesion synthesis"/>
    <property type="evidence" value="ECO:0007669"/>
    <property type="project" value="TreeGrafter"/>
</dbReference>
<evidence type="ECO:0000313" key="17">
    <source>
        <dbReference type="EMBL" id="AEE16634.1"/>
    </source>
</evidence>
<dbReference type="NCBIfam" id="NF002677">
    <property type="entry name" value="PRK02406.1"/>
    <property type="match status" value="1"/>
</dbReference>
<evidence type="ECO:0000256" key="9">
    <source>
        <dbReference type="ARBA" id="ARBA00022763"/>
    </source>
</evidence>
<keyword evidence="8 15" id="KW-0479">Metal-binding</keyword>
<proteinExistence type="inferred from homology"/>
<comment type="subcellular location">
    <subcellularLocation>
        <location evidence="1 15">Cytoplasm</location>
    </subcellularLocation>
</comment>
<organism evidence="17 18">
    <name type="scientific">Treponema brennaborense (strain DSM 12168 / CIP 105900 / DD5/3)</name>
    <dbReference type="NCBI Taxonomy" id="906968"/>
    <lineage>
        <taxon>Bacteria</taxon>
        <taxon>Pseudomonadati</taxon>
        <taxon>Spirochaetota</taxon>
        <taxon>Spirochaetia</taxon>
        <taxon>Spirochaetales</taxon>
        <taxon>Treponemataceae</taxon>
        <taxon>Treponema</taxon>
    </lineage>
</organism>
<feature type="binding site" evidence="15">
    <location>
        <position position="8"/>
    </location>
    <ligand>
        <name>Mg(2+)</name>
        <dbReference type="ChEBI" id="CHEBI:18420"/>
    </ligand>
</feature>
<dbReference type="GO" id="GO:0009432">
    <property type="term" value="P:SOS response"/>
    <property type="evidence" value="ECO:0007669"/>
    <property type="project" value="TreeGrafter"/>
</dbReference>
<accession>F4LLH0</accession>